<name>A0A9R1CW56_9EURY</name>
<dbReference type="EMBL" id="JAHLKM010000059">
    <property type="protein sequence ID" value="MCQ4335042.1"/>
    <property type="molecule type" value="Genomic_DNA"/>
</dbReference>
<feature type="region of interest" description="Disordered" evidence="1">
    <location>
        <begin position="1"/>
        <end position="32"/>
    </location>
</feature>
<keyword evidence="3" id="KW-1185">Reference proteome</keyword>
<organism evidence="2 3">
    <name type="scientific">Natronomonas aquatica</name>
    <dbReference type="NCBI Taxonomy" id="2841590"/>
    <lineage>
        <taxon>Archaea</taxon>
        <taxon>Methanobacteriati</taxon>
        <taxon>Methanobacteriota</taxon>
        <taxon>Stenosarchaea group</taxon>
        <taxon>Halobacteria</taxon>
        <taxon>Halobacteriales</taxon>
        <taxon>Natronomonadaceae</taxon>
        <taxon>Natronomonas</taxon>
    </lineage>
</organism>
<dbReference type="Proteomes" id="UP001139494">
    <property type="component" value="Unassembled WGS sequence"/>
</dbReference>
<comment type="caution">
    <text evidence="2">The sequence shown here is derived from an EMBL/GenBank/DDBJ whole genome shotgun (WGS) entry which is preliminary data.</text>
</comment>
<proteinExistence type="predicted"/>
<sequence length="247" mass="26976">MSSSSGASARSDYSDIRGDDVGSLPLGDGSGEWSDAVNRLDKYLDNHERPELGAEWAQQQQARLIATDRSAREWADSTVLLTATASKTWPESDDLIPPITHYRRGITRTKEARAKALSRALSGSRWRAVRVFGAGEDGFLHVHVGVYVDEKVDVDRFDRWVRAHVDNSPLATDEAHDSGAVRIERVGDDNDGVTGLEGYLSKNALGLDTTGEREHGLGSAPIHRKRAGSVLRAVGADPVRYGRTSRD</sequence>
<dbReference type="RefSeq" id="WP_256031478.1">
    <property type="nucleotide sequence ID" value="NZ_JAHLKM010000059.1"/>
</dbReference>
<reference evidence="2" key="1">
    <citation type="journal article" date="2023" name="Front. Microbiol.">
        <title>Genomic-based phylogenetic and metabolic analyses of the genus Natronomonas, and description of Natronomonas aquatica sp. nov.</title>
        <authorList>
            <person name="Garcia-Roldan A."/>
            <person name="Duran-Viseras A."/>
            <person name="de la Haba R.R."/>
            <person name="Corral P."/>
            <person name="Sanchez-Porro C."/>
            <person name="Ventosa A."/>
        </authorList>
    </citation>
    <scope>NUCLEOTIDE SEQUENCE</scope>
    <source>
        <strain evidence="2">F2-12</strain>
    </source>
</reference>
<gene>
    <name evidence="2" type="ORF">KM295_16455</name>
</gene>
<evidence type="ECO:0000256" key="1">
    <source>
        <dbReference type="SAM" id="MobiDB-lite"/>
    </source>
</evidence>
<evidence type="ECO:0000313" key="2">
    <source>
        <dbReference type="EMBL" id="MCQ4335042.1"/>
    </source>
</evidence>
<dbReference type="AlphaFoldDB" id="A0A9R1CW56"/>
<protein>
    <submittedName>
        <fullName evidence="2">Uncharacterized protein</fullName>
    </submittedName>
</protein>
<evidence type="ECO:0000313" key="3">
    <source>
        <dbReference type="Proteomes" id="UP001139494"/>
    </source>
</evidence>
<feature type="compositionally biased region" description="Low complexity" evidence="1">
    <location>
        <begin position="1"/>
        <end position="11"/>
    </location>
</feature>
<dbReference type="Pfam" id="PF07232">
    <property type="entry name" value="DUF1424"/>
    <property type="match status" value="1"/>
</dbReference>
<dbReference type="InterPro" id="IPR009870">
    <property type="entry name" value="DUF1424"/>
</dbReference>
<accession>A0A9R1CW56</accession>